<proteinExistence type="predicted"/>
<keyword evidence="1" id="KW-0547">Nucleotide-binding</keyword>
<dbReference type="RefSeq" id="WP_114117829.1">
    <property type="nucleotide sequence ID" value="NZ_BMHU01000006.1"/>
</dbReference>
<dbReference type="GO" id="GO:0005524">
    <property type="term" value="F:ATP binding"/>
    <property type="evidence" value="ECO:0007669"/>
    <property type="project" value="UniProtKB-KW"/>
</dbReference>
<evidence type="ECO:0000313" key="2">
    <source>
        <dbReference type="Proteomes" id="UP000253508"/>
    </source>
</evidence>
<keyword evidence="1" id="KW-0067">ATP-binding</keyword>
<dbReference type="Gene3D" id="3.40.50.300">
    <property type="entry name" value="P-loop containing nucleotide triphosphate hydrolases"/>
    <property type="match status" value="2"/>
</dbReference>
<organism evidence="1 2">
    <name type="scientific">Microbacterium sorbitolivorans</name>
    <dbReference type="NCBI Taxonomy" id="1867410"/>
    <lineage>
        <taxon>Bacteria</taxon>
        <taxon>Bacillati</taxon>
        <taxon>Actinomycetota</taxon>
        <taxon>Actinomycetes</taxon>
        <taxon>Micrococcales</taxon>
        <taxon>Microbacteriaceae</taxon>
        <taxon>Microbacterium</taxon>
    </lineage>
</organism>
<comment type="caution">
    <text evidence="1">The sequence shown here is derived from an EMBL/GenBank/DDBJ whole genome shotgun (WGS) entry which is preliminary data.</text>
</comment>
<dbReference type="AlphaFoldDB" id="A0A367Y310"/>
<reference evidence="1 2" key="1">
    <citation type="submission" date="2018-07" db="EMBL/GenBank/DDBJ databases">
        <title>Microbacterium endoborsara sp. nov., a novel actinobacterium isolated from Borszczowia aralocaspica.</title>
        <authorList>
            <person name="An D."/>
        </authorList>
    </citation>
    <scope>NUCLEOTIDE SEQUENCE [LARGE SCALE GENOMIC DNA]</scope>
    <source>
        <strain evidence="1 2">C1.15228</strain>
    </source>
</reference>
<evidence type="ECO:0000313" key="1">
    <source>
        <dbReference type="EMBL" id="RCK60217.1"/>
    </source>
</evidence>
<dbReference type="EMBL" id="QORO01000002">
    <property type="protein sequence ID" value="RCK60217.1"/>
    <property type="molecule type" value="Genomic_DNA"/>
</dbReference>
<keyword evidence="2" id="KW-1185">Reference proteome</keyword>
<sequence length="145" mass="16254">MARILVTGMSGTGKSTVLAELATRGWRTIDTDYDDWTDGDGGLWDEARMLDLLTQEPDVVVSGTSENQGQFYDRFEHVVLLSAPADVLIDRVRRRTNNPYGRSEEEQQQIRSHVVEVEPLLRRGATAELDARLPVENLADAIENL</sequence>
<dbReference type="Proteomes" id="UP000253508">
    <property type="component" value="Unassembled WGS sequence"/>
</dbReference>
<gene>
    <name evidence="1" type="ORF">DTO57_08870</name>
</gene>
<protein>
    <submittedName>
        <fullName evidence="1">ATP-binding protein</fullName>
    </submittedName>
</protein>
<dbReference type="OrthoDB" id="5019413at2"/>
<dbReference type="SUPFAM" id="SSF52540">
    <property type="entry name" value="P-loop containing nucleoside triphosphate hydrolases"/>
    <property type="match status" value="1"/>
</dbReference>
<dbReference type="InterPro" id="IPR027417">
    <property type="entry name" value="P-loop_NTPase"/>
</dbReference>
<accession>A0A367Y310</accession>
<name>A0A367Y310_9MICO</name>
<dbReference type="Pfam" id="PF13238">
    <property type="entry name" value="AAA_18"/>
    <property type="match status" value="1"/>
</dbReference>